<proteinExistence type="predicted"/>
<reference evidence="2" key="1">
    <citation type="submission" date="2019-04" db="EMBL/GenBank/DDBJ databases">
        <title>Genome assembly of Zosterops borbonicus 15179.</title>
        <authorList>
            <person name="Leroy T."/>
            <person name="Anselmetti Y."/>
            <person name="Tilak M.-K."/>
            <person name="Nabholz B."/>
        </authorList>
    </citation>
    <scope>NUCLEOTIDE SEQUENCE</scope>
    <source>
        <strain evidence="2">HGM_15179</strain>
        <tissue evidence="2">Muscle</tissue>
    </source>
</reference>
<dbReference type="EMBL" id="SWJQ01000084">
    <property type="protein sequence ID" value="TRZ22991.1"/>
    <property type="molecule type" value="Genomic_DNA"/>
</dbReference>
<sequence>MNLECVNEESSLPDAAASDEPHPQTVSSICSPVENEIRKTSKDDIAILHCHNQVLKKSQTIMILSIYTSPVHVDFHTKALSQLSQENEIRKTSKDDIAILHCHNQVLKKSQTIMILSIYTSPVHVDFHTKALSQLSQGEDYIG</sequence>
<evidence type="ECO:0000313" key="3">
    <source>
        <dbReference type="Proteomes" id="UP000796761"/>
    </source>
</evidence>
<protein>
    <submittedName>
        <fullName evidence="2">Uncharacterized protein</fullName>
    </submittedName>
</protein>
<accession>A0A8K1GSD0</accession>
<evidence type="ECO:0000256" key="1">
    <source>
        <dbReference type="SAM" id="MobiDB-lite"/>
    </source>
</evidence>
<organism evidence="2 3">
    <name type="scientific">Zosterops borbonicus</name>
    <dbReference type="NCBI Taxonomy" id="364589"/>
    <lineage>
        <taxon>Eukaryota</taxon>
        <taxon>Metazoa</taxon>
        <taxon>Chordata</taxon>
        <taxon>Craniata</taxon>
        <taxon>Vertebrata</taxon>
        <taxon>Euteleostomi</taxon>
        <taxon>Archelosauria</taxon>
        <taxon>Archosauria</taxon>
        <taxon>Dinosauria</taxon>
        <taxon>Saurischia</taxon>
        <taxon>Theropoda</taxon>
        <taxon>Coelurosauria</taxon>
        <taxon>Aves</taxon>
        <taxon>Neognathae</taxon>
        <taxon>Neoaves</taxon>
        <taxon>Telluraves</taxon>
        <taxon>Australaves</taxon>
        <taxon>Passeriformes</taxon>
        <taxon>Sylvioidea</taxon>
        <taxon>Zosteropidae</taxon>
        <taxon>Zosterops</taxon>
    </lineage>
</organism>
<comment type="caution">
    <text evidence="2">The sequence shown here is derived from an EMBL/GenBank/DDBJ whole genome shotgun (WGS) entry which is preliminary data.</text>
</comment>
<keyword evidence="3" id="KW-1185">Reference proteome</keyword>
<dbReference type="Proteomes" id="UP000796761">
    <property type="component" value="Unassembled WGS sequence"/>
</dbReference>
<feature type="region of interest" description="Disordered" evidence="1">
    <location>
        <begin position="1"/>
        <end position="28"/>
    </location>
</feature>
<evidence type="ECO:0000313" key="2">
    <source>
        <dbReference type="EMBL" id="TRZ22991.1"/>
    </source>
</evidence>
<name>A0A8K1GSD0_9PASS</name>
<dbReference type="AlphaFoldDB" id="A0A8K1GSD0"/>
<gene>
    <name evidence="2" type="ORF">HGM15179_004133</name>
</gene>